<accession>A0A9Q4KMX5</accession>
<feature type="transmembrane region" description="Helical" evidence="5">
    <location>
        <begin position="201"/>
        <end position="222"/>
    </location>
</feature>
<reference evidence="7" key="1">
    <citation type="submission" date="2022-01" db="EMBL/GenBank/DDBJ databases">
        <title>Draft genome of Methanogenium marinum DSM 15558.</title>
        <authorList>
            <person name="Chen S.-C."/>
            <person name="You Y.-T."/>
        </authorList>
    </citation>
    <scope>NUCLEOTIDE SEQUENCE</scope>
    <source>
        <strain evidence="7">DSM 15558</strain>
    </source>
</reference>
<evidence type="ECO:0000256" key="1">
    <source>
        <dbReference type="ARBA" id="ARBA00004141"/>
    </source>
</evidence>
<dbReference type="NCBIfam" id="NF038017">
    <property type="entry name" value="ABC_perm1"/>
    <property type="match status" value="1"/>
</dbReference>
<dbReference type="GO" id="GO:0055085">
    <property type="term" value="P:transmembrane transport"/>
    <property type="evidence" value="ECO:0007669"/>
    <property type="project" value="InterPro"/>
</dbReference>
<sequence>MSEIIDGFITAVTLVVTLNPEVYEIAFRSIYITFTATLIASVISIPLALYLAFHDFRGKTSIVNLIHTLYALPTVLIGLLVFLMLSRQGPLGFLGLLFTPAGMIIGQVILVIPILVGLTYSAVTSLDPIVKDTIISLGADYMQFLVSILREVRFVIYAAIAMAFGRAISEVGAAIIIGGNIKGFTRILTTAISLETSMGNIELSMALGIILLFIALIVNFVMTSIRRGD</sequence>
<evidence type="ECO:0000259" key="6">
    <source>
        <dbReference type="PROSITE" id="PS50928"/>
    </source>
</evidence>
<evidence type="ECO:0000313" key="8">
    <source>
        <dbReference type="Proteomes" id="UP001143747"/>
    </source>
</evidence>
<keyword evidence="8" id="KW-1185">Reference proteome</keyword>
<gene>
    <name evidence="7" type="ORF">L0665_01950</name>
</gene>
<dbReference type="Gene3D" id="1.10.3720.10">
    <property type="entry name" value="MetI-like"/>
    <property type="match status" value="1"/>
</dbReference>
<dbReference type="InterPro" id="IPR049783">
    <property type="entry name" value="ABC_perm_TupB-like"/>
</dbReference>
<dbReference type="GO" id="GO:0016020">
    <property type="term" value="C:membrane"/>
    <property type="evidence" value="ECO:0007669"/>
    <property type="project" value="UniProtKB-SubCell"/>
</dbReference>
<keyword evidence="2 5" id="KW-0812">Transmembrane</keyword>
<evidence type="ECO:0000256" key="5">
    <source>
        <dbReference type="SAM" id="Phobius"/>
    </source>
</evidence>
<evidence type="ECO:0000313" key="7">
    <source>
        <dbReference type="EMBL" id="MDE4907383.1"/>
    </source>
</evidence>
<dbReference type="CDD" id="cd06261">
    <property type="entry name" value="TM_PBP2"/>
    <property type="match status" value="1"/>
</dbReference>
<feature type="transmembrane region" description="Helical" evidence="5">
    <location>
        <begin position="30"/>
        <end position="53"/>
    </location>
</feature>
<feature type="domain" description="ABC transmembrane type-1" evidence="6">
    <location>
        <begin position="26"/>
        <end position="222"/>
    </location>
</feature>
<feature type="transmembrane region" description="Helical" evidence="5">
    <location>
        <begin position="154"/>
        <end position="181"/>
    </location>
</feature>
<dbReference type="PROSITE" id="PS50928">
    <property type="entry name" value="ABC_TM1"/>
    <property type="match status" value="1"/>
</dbReference>
<feature type="transmembrane region" description="Helical" evidence="5">
    <location>
        <begin position="65"/>
        <end position="85"/>
    </location>
</feature>
<dbReference type="Proteomes" id="UP001143747">
    <property type="component" value="Unassembled WGS sequence"/>
</dbReference>
<dbReference type="InterPro" id="IPR000515">
    <property type="entry name" value="MetI-like"/>
</dbReference>
<comment type="caution">
    <text evidence="7">The sequence shown here is derived from an EMBL/GenBank/DDBJ whole genome shotgun (WGS) entry which is preliminary data.</text>
</comment>
<dbReference type="AlphaFoldDB" id="A0A9Q4KMX5"/>
<proteinExistence type="predicted"/>
<dbReference type="PANTHER" id="PTHR43632">
    <property type="entry name" value="PERMEASE COMPONENT OF TUNGSTATE ABC TRANSPORTER"/>
    <property type="match status" value="1"/>
</dbReference>
<keyword evidence="4 5" id="KW-0472">Membrane</keyword>
<protein>
    <submittedName>
        <fullName evidence="7">ABC transporter permease</fullName>
    </submittedName>
</protein>
<dbReference type="InterPro" id="IPR035906">
    <property type="entry name" value="MetI-like_sf"/>
</dbReference>
<dbReference type="PANTHER" id="PTHR43632:SF1">
    <property type="entry name" value="PERMEASE COMPONENT OF TUNGSTATE ABC TRANSPORTER"/>
    <property type="match status" value="1"/>
</dbReference>
<name>A0A9Q4KMX5_9EURY</name>
<evidence type="ECO:0000256" key="3">
    <source>
        <dbReference type="ARBA" id="ARBA00022989"/>
    </source>
</evidence>
<keyword evidence="3 5" id="KW-1133">Transmembrane helix</keyword>
<evidence type="ECO:0000256" key="2">
    <source>
        <dbReference type="ARBA" id="ARBA00022692"/>
    </source>
</evidence>
<feature type="transmembrane region" description="Helical" evidence="5">
    <location>
        <begin position="91"/>
        <end position="116"/>
    </location>
</feature>
<organism evidence="7 8">
    <name type="scientific">Methanogenium marinum</name>
    <dbReference type="NCBI Taxonomy" id="348610"/>
    <lineage>
        <taxon>Archaea</taxon>
        <taxon>Methanobacteriati</taxon>
        <taxon>Methanobacteriota</taxon>
        <taxon>Stenosarchaea group</taxon>
        <taxon>Methanomicrobia</taxon>
        <taxon>Methanomicrobiales</taxon>
        <taxon>Methanomicrobiaceae</taxon>
        <taxon>Methanogenium</taxon>
    </lineage>
</organism>
<evidence type="ECO:0000256" key="4">
    <source>
        <dbReference type="ARBA" id="ARBA00023136"/>
    </source>
</evidence>
<dbReference type="EMBL" id="JAKELO010000002">
    <property type="protein sequence ID" value="MDE4907383.1"/>
    <property type="molecule type" value="Genomic_DNA"/>
</dbReference>
<dbReference type="SUPFAM" id="SSF161098">
    <property type="entry name" value="MetI-like"/>
    <property type="match status" value="1"/>
</dbReference>
<comment type="subcellular location">
    <subcellularLocation>
        <location evidence="1">Membrane</location>
        <topology evidence="1">Multi-pass membrane protein</topology>
    </subcellularLocation>
</comment>